<dbReference type="EMBL" id="CAEKDK010000005">
    <property type="protein sequence ID" value="CAB4280300.1"/>
    <property type="molecule type" value="Genomic_DNA"/>
</dbReference>
<dbReference type="GO" id="GO:0016787">
    <property type="term" value="F:hydrolase activity"/>
    <property type="evidence" value="ECO:0007669"/>
    <property type="project" value="UniProtKB-KW"/>
</dbReference>
<evidence type="ECO:0000313" key="3">
    <source>
        <dbReference type="Proteomes" id="UP000507222"/>
    </source>
</evidence>
<dbReference type="Proteomes" id="UP000507222">
    <property type="component" value="Unassembled WGS sequence"/>
</dbReference>
<evidence type="ECO:0000256" key="1">
    <source>
        <dbReference type="ARBA" id="ARBA00022801"/>
    </source>
</evidence>
<gene>
    <name evidence="2" type="ORF">CURHAP_LOCUS33122</name>
</gene>
<name>A0A6J5UUQ2_PRUAR</name>
<dbReference type="InterPro" id="IPR036514">
    <property type="entry name" value="SGNH_hydro_sf"/>
</dbReference>
<dbReference type="AlphaFoldDB" id="A0A6J5UUQ2"/>
<dbReference type="PANTHER" id="PTHR45648">
    <property type="entry name" value="GDSL LIPASE/ACYLHYDROLASE FAMILY PROTEIN (AFU_ORTHOLOGUE AFUA_4G14700)"/>
    <property type="match status" value="1"/>
</dbReference>
<dbReference type="PANTHER" id="PTHR45648:SF5">
    <property type="entry name" value="OS04G0577300 PROTEIN"/>
    <property type="match status" value="1"/>
</dbReference>
<protein>
    <submittedName>
        <fullName evidence="2">Uncharacterized protein</fullName>
    </submittedName>
</protein>
<dbReference type="Gene3D" id="3.40.50.1110">
    <property type="entry name" value="SGNH hydrolase"/>
    <property type="match status" value="1"/>
</dbReference>
<keyword evidence="1" id="KW-0378">Hydrolase</keyword>
<sequence length="476" mass="53695">MDRLTLCPFLNGFTFCPILIGSGYGSCPPYLPSQQYFISFRVRSPNRFAVSPDKTNRNCSSPEVKQRMNVQQAFLNSIRNDFNQNQSRCTVIGAFLNRYSFSGFALDGYCSGHLLFQQGEPPREVTFALIGKGLEVLIEISMKSKKSTIDEPYNQNPHDDKSPSYENPCYDEVYQSIPSYPWEPQERMVLQPQGCNCFVKDYMKEIYRHVDSDYTSSLVVELLRFHRNLYQHYIHVKCRKCGGVRVIIEEVGADNLKFTAKVVCNTIAVTVATYYSTIHWRQHKMKQTGNLSEWIGLGSLASGDHPFDPHTELLKTGGVLVLVGFPSEVKISCQTQYLPVLLSLHLCSETLWLMQETMSTCSLSQGQTLLLVAFDFKPSGGHPTGRFTNGRTISDIVGFENANEPCCGGYFPPFICFKSSGTNRSSALCTDRLKYVFWFAYHPAEAANMIIAKGLLDGDGSVSYPINIRELYNYNS</sequence>
<organism evidence="2 3">
    <name type="scientific">Prunus armeniaca</name>
    <name type="common">Apricot</name>
    <name type="synonym">Armeniaca vulgaris</name>
    <dbReference type="NCBI Taxonomy" id="36596"/>
    <lineage>
        <taxon>Eukaryota</taxon>
        <taxon>Viridiplantae</taxon>
        <taxon>Streptophyta</taxon>
        <taxon>Embryophyta</taxon>
        <taxon>Tracheophyta</taxon>
        <taxon>Spermatophyta</taxon>
        <taxon>Magnoliopsida</taxon>
        <taxon>eudicotyledons</taxon>
        <taxon>Gunneridae</taxon>
        <taxon>Pentapetalae</taxon>
        <taxon>rosids</taxon>
        <taxon>fabids</taxon>
        <taxon>Rosales</taxon>
        <taxon>Rosaceae</taxon>
        <taxon>Amygdaloideae</taxon>
        <taxon>Amygdaleae</taxon>
        <taxon>Prunus</taxon>
    </lineage>
</organism>
<dbReference type="InterPro" id="IPR051058">
    <property type="entry name" value="GDSL_Est/Lipase"/>
</dbReference>
<accession>A0A6J5UUQ2</accession>
<proteinExistence type="predicted"/>
<reference evidence="2 3" key="1">
    <citation type="submission" date="2020-05" db="EMBL/GenBank/DDBJ databases">
        <authorList>
            <person name="Campoy J."/>
            <person name="Schneeberger K."/>
            <person name="Spophaly S."/>
        </authorList>
    </citation>
    <scope>NUCLEOTIDE SEQUENCE [LARGE SCALE GENOMIC DNA]</scope>
    <source>
        <strain evidence="2">PruArmRojPasFocal</strain>
    </source>
</reference>
<evidence type="ECO:0000313" key="2">
    <source>
        <dbReference type="EMBL" id="CAB4280300.1"/>
    </source>
</evidence>